<evidence type="ECO:0000256" key="2">
    <source>
        <dbReference type="ARBA" id="ARBA00023015"/>
    </source>
</evidence>
<dbReference type="Gene3D" id="1.10.1740.10">
    <property type="match status" value="1"/>
</dbReference>
<keyword evidence="5" id="KW-0804">Transcription</keyword>
<dbReference type="PANTHER" id="PTHR43133">
    <property type="entry name" value="RNA POLYMERASE ECF-TYPE SIGMA FACTO"/>
    <property type="match status" value="1"/>
</dbReference>
<reference evidence="7" key="1">
    <citation type="submission" date="2021-04" db="EMBL/GenBank/DDBJ databases">
        <title>Dactylosporangium aurantiacum NRRL B-8018 full assembly.</title>
        <authorList>
            <person name="Hartkoorn R.C."/>
            <person name="Beaudoing E."/>
            <person name="Hot D."/>
        </authorList>
    </citation>
    <scope>NUCLEOTIDE SEQUENCE</scope>
    <source>
        <strain evidence="7">NRRL B-8018</strain>
    </source>
</reference>
<evidence type="ECO:0000256" key="3">
    <source>
        <dbReference type="ARBA" id="ARBA00023082"/>
    </source>
</evidence>
<dbReference type="PANTHER" id="PTHR43133:SF50">
    <property type="entry name" value="ECF RNA POLYMERASE SIGMA FACTOR SIGM"/>
    <property type="match status" value="1"/>
</dbReference>
<dbReference type="KEGG" id="daur:Daura_19255"/>
<dbReference type="RefSeq" id="WP_033365069.1">
    <property type="nucleotide sequence ID" value="NZ_CP073767.1"/>
</dbReference>
<evidence type="ECO:0000256" key="4">
    <source>
        <dbReference type="ARBA" id="ARBA00023125"/>
    </source>
</evidence>
<evidence type="ECO:0000256" key="1">
    <source>
        <dbReference type="ARBA" id="ARBA00010641"/>
    </source>
</evidence>
<protein>
    <submittedName>
        <fullName evidence="7">RNA polymerase sigma factor</fullName>
    </submittedName>
</protein>
<keyword evidence="3" id="KW-0731">Sigma factor</keyword>
<dbReference type="CDD" id="cd06171">
    <property type="entry name" value="Sigma70_r4"/>
    <property type="match status" value="1"/>
</dbReference>
<name>A0A9Q9IRK2_9ACTN</name>
<dbReference type="Proteomes" id="UP001058003">
    <property type="component" value="Chromosome"/>
</dbReference>
<dbReference type="Pfam" id="PF08281">
    <property type="entry name" value="Sigma70_r4_2"/>
    <property type="match status" value="1"/>
</dbReference>
<accession>A0A9Q9IRK2</accession>
<dbReference type="InterPro" id="IPR013325">
    <property type="entry name" value="RNA_pol_sigma_r2"/>
</dbReference>
<sequence length="169" mass="18948">MQEPDPAGLESFEEFYVNHRVDVYRALAVTLCDPQLAREAADEAMTRVYMHWSRVSFYENPAGWAYRVGLNWATSWWRKVHREQPVGEVAGSHEPEPAPAGGDFHAYAMLTNLPRAQRAVVVCRVLLQLSTAETAAALDTTEGTVKSRLARALATLRTSLDRDDSMVTR</sequence>
<evidence type="ECO:0000313" key="8">
    <source>
        <dbReference type="Proteomes" id="UP001058003"/>
    </source>
</evidence>
<dbReference type="SUPFAM" id="SSF88659">
    <property type="entry name" value="Sigma3 and sigma4 domains of RNA polymerase sigma factors"/>
    <property type="match status" value="1"/>
</dbReference>
<gene>
    <name evidence="7" type="ORF">Daura_19255</name>
</gene>
<dbReference type="InterPro" id="IPR013324">
    <property type="entry name" value="RNA_pol_sigma_r3/r4-like"/>
</dbReference>
<dbReference type="GO" id="GO:0003677">
    <property type="term" value="F:DNA binding"/>
    <property type="evidence" value="ECO:0007669"/>
    <property type="project" value="UniProtKB-KW"/>
</dbReference>
<dbReference type="GO" id="GO:0016987">
    <property type="term" value="F:sigma factor activity"/>
    <property type="evidence" value="ECO:0007669"/>
    <property type="project" value="UniProtKB-KW"/>
</dbReference>
<evidence type="ECO:0000313" key="7">
    <source>
        <dbReference type="EMBL" id="UWZ58114.1"/>
    </source>
</evidence>
<dbReference type="AlphaFoldDB" id="A0A9Q9IRK2"/>
<dbReference type="InterPro" id="IPR039425">
    <property type="entry name" value="RNA_pol_sigma-70-like"/>
</dbReference>
<dbReference type="GO" id="GO:0006352">
    <property type="term" value="P:DNA-templated transcription initiation"/>
    <property type="evidence" value="ECO:0007669"/>
    <property type="project" value="InterPro"/>
</dbReference>
<dbReference type="Gene3D" id="1.10.10.10">
    <property type="entry name" value="Winged helix-like DNA-binding domain superfamily/Winged helix DNA-binding domain"/>
    <property type="match status" value="1"/>
</dbReference>
<keyword evidence="2" id="KW-0805">Transcription regulation</keyword>
<organism evidence="7 8">
    <name type="scientific">Dactylosporangium aurantiacum</name>
    <dbReference type="NCBI Taxonomy" id="35754"/>
    <lineage>
        <taxon>Bacteria</taxon>
        <taxon>Bacillati</taxon>
        <taxon>Actinomycetota</taxon>
        <taxon>Actinomycetes</taxon>
        <taxon>Micromonosporales</taxon>
        <taxon>Micromonosporaceae</taxon>
        <taxon>Dactylosporangium</taxon>
    </lineage>
</organism>
<keyword evidence="4" id="KW-0238">DNA-binding</keyword>
<dbReference type="InterPro" id="IPR013249">
    <property type="entry name" value="RNA_pol_sigma70_r4_t2"/>
</dbReference>
<evidence type="ECO:0000256" key="5">
    <source>
        <dbReference type="ARBA" id="ARBA00023163"/>
    </source>
</evidence>
<dbReference type="InterPro" id="IPR036388">
    <property type="entry name" value="WH-like_DNA-bd_sf"/>
</dbReference>
<dbReference type="EMBL" id="CP073767">
    <property type="protein sequence ID" value="UWZ58114.1"/>
    <property type="molecule type" value="Genomic_DNA"/>
</dbReference>
<dbReference type="SUPFAM" id="SSF88946">
    <property type="entry name" value="Sigma2 domain of RNA polymerase sigma factors"/>
    <property type="match status" value="1"/>
</dbReference>
<dbReference type="OrthoDB" id="3777963at2"/>
<feature type="domain" description="RNA polymerase sigma factor 70 region 4 type 2" evidence="6">
    <location>
        <begin position="107"/>
        <end position="156"/>
    </location>
</feature>
<comment type="similarity">
    <text evidence="1">Belongs to the sigma-70 factor family. ECF subfamily.</text>
</comment>
<evidence type="ECO:0000259" key="6">
    <source>
        <dbReference type="Pfam" id="PF08281"/>
    </source>
</evidence>
<proteinExistence type="inferred from homology"/>
<keyword evidence="8" id="KW-1185">Reference proteome</keyword>